<evidence type="ECO:0000256" key="6">
    <source>
        <dbReference type="ARBA" id="ARBA00022801"/>
    </source>
</evidence>
<evidence type="ECO:0000256" key="2">
    <source>
        <dbReference type="ARBA" id="ARBA00004123"/>
    </source>
</evidence>
<dbReference type="Pfam" id="PF13359">
    <property type="entry name" value="DDE_Tnp_4"/>
    <property type="match status" value="1"/>
</dbReference>
<dbReference type="InterPro" id="IPR027806">
    <property type="entry name" value="HARBI1_dom"/>
</dbReference>
<dbReference type="InterPro" id="IPR045249">
    <property type="entry name" value="HARBI1-like"/>
</dbReference>
<evidence type="ECO:0000313" key="10">
    <source>
        <dbReference type="Proteomes" id="UP000030755"/>
    </source>
</evidence>
<dbReference type="GO" id="GO:0046872">
    <property type="term" value="F:metal ion binding"/>
    <property type="evidence" value="ECO:0007669"/>
    <property type="project" value="UniProtKB-KW"/>
</dbReference>
<evidence type="ECO:0000313" key="9">
    <source>
        <dbReference type="EMBL" id="EPZ33860.1"/>
    </source>
</evidence>
<dbReference type="PANTHER" id="PTHR22930:SF85">
    <property type="entry name" value="GH03217P-RELATED"/>
    <property type="match status" value="1"/>
</dbReference>
<dbReference type="PANTHER" id="PTHR22930">
    <property type="match status" value="1"/>
</dbReference>
<dbReference type="AlphaFoldDB" id="A0A075AUM1"/>
<dbReference type="HOGENOM" id="CLU_953604_0_0_1"/>
<evidence type="ECO:0000256" key="5">
    <source>
        <dbReference type="ARBA" id="ARBA00022723"/>
    </source>
</evidence>
<dbReference type="GO" id="GO:0005634">
    <property type="term" value="C:nucleus"/>
    <property type="evidence" value="ECO:0007669"/>
    <property type="project" value="UniProtKB-SubCell"/>
</dbReference>
<dbReference type="GO" id="GO:0004518">
    <property type="term" value="F:nuclease activity"/>
    <property type="evidence" value="ECO:0007669"/>
    <property type="project" value="UniProtKB-KW"/>
</dbReference>
<evidence type="ECO:0000259" key="8">
    <source>
        <dbReference type="Pfam" id="PF13359"/>
    </source>
</evidence>
<evidence type="ECO:0000256" key="3">
    <source>
        <dbReference type="ARBA" id="ARBA00006958"/>
    </source>
</evidence>
<keyword evidence="6" id="KW-0378">Hydrolase</keyword>
<protein>
    <submittedName>
        <fullName evidence="9">Harbinger transposase-derived nuclease domain-containing protein</fullName>
    </submittedName>
</protein>
<keyword evidence="5" id="KW-0479">Metal-binding</keyword>
<dbReference type="STRING" id="988480.A0A075AUM1"/>
<organism evidence="9 10">
    <name type="scientific">Rozella allomycis (strain CSF55)</name>
    <dbReference type="NCBI Taxonomy" id="988480"/>
    <lineage>
        <taxon>Eukaryota</taxon>
        <taxon>Fungi</taxon>
        <taxon>Fungi incertae sedis</taxon>
        <taxon>Cryptomycota</taxon>
        <taxon>Cryptomycota incertae sedis</taxon>
        <taxon>Rozella</taxon>
    </lineage>
</organism>
<dbReference type="OrthoDB" id="2445244at2759"/>
<keyword evidence="7" id="KW-0539">Nucleus</keyword>
<proteinExistence type="inferred from homology"/>
<comment type="similarity">
    <text evidence="3">Belongs to the HARBI1 family.</text>
</comment>
<gene>
    <name evidence="9" type="ORF">O9G_005362</name>
</gene>
<comment type="cofactor">
    <cofactor evidence="1">
        <name>a divalent metal cation</name>
        <dbReference type="ChEBI" id="CHEBI:60240"/>
    </cofactor>
</comment>
<comment type="subcellular location">
    <subcellularLocation>
        <location evidence="2">Nucleus</location>
    </subcellularLocation>
</comment>
<feature type="domain" description="DDE Tnp4" evidence="8">
    <location>
        <begin position="119"/>
        <end position="202"/>
    </location>
</feature>
<evidence type="ECO:0000256" key="4">
    <source>
        <dbReference type="ARBA" id="ARBA00022722"/>
    </source>
</evidence>
<name>A0A075AUM1_ROZAC</name>
<keyword evidence="4" id="KW-0540">Nuclease</keyword>
<evidence type="ECO:0000256" key="7">
    <source>
        <dbReference type="ARBA" id="ARBA00023242"/>
    </source>
</evidence>
<dbReference type="EMBL" id="KE561026">
    <property type="protein sequence ID" value="EPZ33860.1"/>
    <property type="molecule type" value="Genomic_DNA"/>
</dbReference>
<accession>A0A075AUM1</accession>
<keyword evidence="10" id="KW-1185">Reference proteome</keyword>
<evidence type="ECO:0000256" key="1">
    <source>
        <dbReference type="ARBA" id="ARBA00001968"/>
    </source>
</evidence>
<reference evidence="9 10" key="1">
    <citation type="journal article" date="2013" name="Curr. Biol.">
        <title>Shared signatures of parasitism and phylogenomics unite Cryptomycota and microsporidia.</title>
        <authorList>
            <person name="James T.Y."/>
            <person name="Pelin A."/>
            <person name="Bonen L."/>
            <person name="Ahrendt S."/>
            <person name="Sain D."/>
            <person name="Corradi N."/>
            <person name="Stajich J.E."/>
        </authorList>
    </citation>
    <scope>NUCLEOTIDE SEQUENCE [LARGE SCALE GENOMIC DNA]</scope>
    <source>
        <strain evidence="9 10">CSF55</strain>
    </source>
</reference>
<sequence length="292" mass="33655">MSQAQWMGALLKLRDLPHQMDGIVEKTFLVLMSWLFATPKNTSIQYPFDQGVTMISPYGIEVSAVDGSLIEIERPTPPDGWYCRKNFPAFNVMTVCDLKNTSIQYRFDQGFGQLAPTVIPRGYHILGDSGYALKTYLLTPFDQDHATPEQKNYNYIHSATRNVIERALGDLKSRWRFLRRPSDLKSIECNVSIVQACFVLHNLCIKFGDRTVLDDILEHEAEVDEYALDNIYHDDDSFAKAKRDYISHMTVLDDILEHEAEVDEYALDNIYHDDDLFAKAKRDYISHMLINE</sequence>
<dbReference type="Proteomes" id="UP000030755">
    <property type="component" value="Unassembled WGS sequence"/>
</dbReference>
<dbReference type="GO" id="GO:0016787">
    <property type="term" value="F:hydrolase activity"/>
    <property type="evidence" value="ECO:0007669"/>
    <property type="project" value="UniProtKB-KW"/>
</dbReference>